<organism evidence="3 4">
    <name type="scientific">Actinopolymorpha cephalotaxi</name>
    <dbReference type="NCBI Taxonomy" id="504797"/>
    <lineage>
        <taxon>Bacteria</taxon>
        <taxon>Bacillati</taxon>
        <taxon>Actinomycetota</taxon>
        <taxon>Actinomycetes</taxon>
        <taxon>Propionibacteriales</taxon>
        <taxon>Actinopolymorphaceae</taxon>
        <taxon>Actinopolymorpha</taxon>
    </lineage>
</organism>
<gene>
    <name evidence="2" type="ORF">FHR37_000532</name>
    <name evidence="3" type="ORF">SAMN05421678_102544</name>
</gene>
<dbReference type="Gene3D" id="3.40.190.10">
    <property type="entry name" value="Periplasmic binding protein-like II"/>
    <property type="match status" value="1"/>
</dbReference>
<feature type="domain" description="Solute-binding protein family 5" evidence="1">
    <location>
        <begin position="130"/>
        <end position="540"/>
    </location>
</feature>
<name>A0A1I2MIR5_9ACTN</name>
<dbReference type="InterPro" id="IPR039424">
    <property type="entry name" value="SBP_5"/>
</dbReference>
<dbReference type="Proteomes" id="UP000533017">
    <property type="component" value="Unassembled WGS sequence"/>
</dbReference>
<protein>
    <submittedName>
        <fullName evidence="3">Peptide/nickel transport system substrate-binding protein</fullName>
    </submittedName>
</protein>
<proteinExistence type="predicted"/>
<dbReference type="Gene3D" id="3.10.105.10">
    <property type="entry name" value="Dipeptide-binding Protein, Domain 3"/>
    <property type="match status" value="1"/>
</dbReference>
<dbReference type="RefSeq" id="WP_092881759.1">
    <property type="nucleotide sequence ID" value="NZ_FOOI01000002.1"/>
</dbReference>
<dbReference type="GO" id="GO:1904680">
    <property type="term" value="F:peptide transmembrane transporter activity"/>
    <property type="evidence" value="ECO:0007669"/>
    <property type="project" value="TreeGrafter"/>
</dbReference>
<dbReference type="EMBL" id="JACBZA010000001">
    <property type="protein sequence ID" value="NYH81681.1"/>
    <property type="molecule type" value="Genomic_DNA"/>
</dbReference>
<evidence type="ECO:0000313" key="5">
    <source>
        <dbReference type="Proteomes" id="UP000533017"/>
    </source>
</evidence>
<dbReference type="Pfam" id="PF00496">
    <property type="entry name" value="SBP_bac_5"/>
    <property type="match status" value="1"/>
</dbReference>
<evidence type="ECO:0000259" key="1">
    <source>
        <dbReference type="Pfam" id="PF00496"/>
    </source>
</evidence>
<dbReference type="AlphaFoldDB" id="A0A1I2MIR5"/>
<dbReference type="OrthoDB" id="3713816at2"/>
<keyword evidence="5" id="KW-1185">Reference proteome</keyword>
<dbReference type="GO" id="GO:0015833">
    <property type="term" value="P:peptide transport"/>
    <property type="evidence" value="ECO:0007669"/>
    <property type="project" value="TreeGrafter"/>
</dbReference>
<dbReference type="PANTHER" id="PTHR30290:SF62">
    <property type="entry name" value="OLIGOPEPTIDE ABC TRANSPORTER, PERIPLASMIC OLIGOPEPTIDE-BINDING PROTEIN"/>
    <property type="match status" value="1"/>
</dbReference>
<reference evidence="3 4" key="1">
    <citation type="submission" date="2016-10" db="EMBL/GenBank/DDBJ databases">
        <authorList>
            <person name="de Groot N.N."/>
        </authorList>
    </citation>
    <scope>NUCLEOTIDE SEQUENCE [LARGE SCALE GENOMIC DNA]</scope>
    <source>
        <strain evidence="3 4">CPCC 202808</strain>
    </source>
</reference>
<evidence type="ECO:0000313" key="2">
    <source>
        <dbReference type="EMBL" id="NYH81681.1"/>
    </source>
</evidence>
<dbReference type="EMBL" id="FOOI01000002">
    <property type="protein sequence ID" value="SFF89011.1"/>
    <property type="molecule type" value="Genomic_DNA"/>
</dbReference>
<dbReference type="PANTHER" id="PTHR30290">
    <property type="entry name" value="PERIPLASMIC BINDING COMPONENT OF ABC TRANSPORTER"/>
    <property type="match status" value="1"/>
</dbReference>
<dbReference type="InterPro" id="IPR000914">
    <property type="entry name" value="SBP_5_dom"/>
</dbReference>
<dbReference type="STRING" id="504797.SAMN05421678_102544"/>
<accession>A0A1I2MIR5</accession>
<reference evidence="2 5" key="2">
    <citation type="submission" date="2020-07" db="EMBL/GenBank/DDBJ databases">
        <title>Sequencing the genomes of 1000 actinobacteria strains.</title>
        <authorList>
            <person name="Klenk H.-P."/>
        </authorList>
    </citation>
    <scope>NUCLEOTIDE SEQUENCE [LARGE SCALE GENOMIC DNA]</scope>
    <source>
        <strain evidence="2 5">DSM 45117</strain>
    </source>
</reference>
<dbReference type="Proteomes" id="UP000199052">
    <property type="component" value="Unassembled WGS sequence"/>
</dbReference>
<sequence length="657" mass="73121">MGIPYDDQARRVSRRDLLAWGGGALSALSALSLSGCSLLSTDPTGKGGKGGAGGPRTKQAPDLAAQVKAGKLPPLGQRLPKKPRVIKPVEKLGTYGGDWRTALLGPGDTAWAYRTVGYEQLVNWDPGWTKPIPNIAESVETDPTGKEFTFRLRAGMKWSDGKPFTADDLVFAYDDVYMNKELNPQPPTWLVTDGRPGRMEKIDDTTVKFVFSAPNGLFLANIAQPAGEGLTNKPRHYLERFHKKYNPDVATLTKKGKFDDWVDLFGAMADPWNHVGLPRITGWVVTDALGTGSRMVVERNPYYWKVDTDGSQLPYIDRVIFNVINNEETMVLKAVNGELDMQERTINTPQNKPVLAAGRDKGEFHFVPETGSSMNNLIIALNLTHKNAALREVFGNRDFRIGLSHAIDRKEMINAAFQRQGTPWQAAPRPESDYHDEELATQYTQYDVALANKHLDRAGYKRGANGARIGPDGKPIVFQVDVAVPSALWTDGMELVRKYWQEVGVNIRVNGIDRTLMYDRKTANSQDANVWGGDGGLADAILDPRWFFPFSGESNYAIPWANWFNNIAPKEKPPAAALQQMELYRKLMTTPDADGRDEILRQILKIAKEQFYAIGTVLPPKGYAIVRNNFHNVPKSLLNAWMYPGPGPTMPEQYFIS</sequence>
<evidence type="ECO:0000313" key="3">
    <source>
        <dbReference type="EMBL" id="SFF89011.1"/>
    </source>
</evidence>
<evidence type="ECO:0000313" key="4">
    <source>
        <dbReference type="Proteomes" id="UP000199052"/>
    </source>
</evidence>
<dbReference type="SUPFAM" id="SSF53850">
    <property type="entry name" value="Periplasmic binding protein-like II"/>
    <property type="match status" value="1"/>
</dbReference>
<dbReference type="CDD" id="cd08500">
    <property type="entry name" value="PBP2_NikA_DppA_OppA_like_4"/>
    <property type="match status" value="1"/>
</dbReference>